<gene>
    <name evidence="1" type="ORF">DVS28_b0552</name>
</gene>
<organism evidence="1 2">
    <name type="scientific">Euzebya pacifica</name>
    <dbReference type="NCBI Taxonomy" id="1608957"/>
    <lineage>
        <taxon>Bacteria</taxon>
        <taxon>Bacillati</taxon>
        <taxon>Actinomycetota</taxon>
        <taxon>Nitriliruptoria</taxon>
        <taxon>Euzebyales</taxon>
    </lineage>
</organism>
<dbReference type="KEGG" id="euz:DVS28_b0552"/>
<evidence type="ECO:0000313" key="1">
    <source>
        <dbReference type="EMBL" id="AXV10292.1"/>
    </source>
</evidence>
<keyword evidence="1" id="KW-0614">Plasmid</keyword>
<sequence length="89" mass="9781">MTFVQPPKRRHQHHTKAGEMTILTTTNQIVCDDHALYECDTCVVNEVAIGLDGPAAILDLRDFDLAALTVPVDVIELPARRTRELSAAA</sequence>
<accession>A0A346Y745</accession>
<reference evidence="1 2" key="1">
    <citation type="submission" date="2018-09" db="EMBL/GenBank/DDBJ databases">
        <title>Complete genome sequence of Euzebya sp. DY32-46 isolated from seawater of Pacific Ocean.</title>
        <authorList>
            <person name="Xu L."/>
            <person name="Wu Y.-H."/>
            <person name="Xu X.-W."/>
        </authorList>
    </citation>
    <scope>NUCLEOTIDE SEQUENCE [LARGE SCALE GENOMIC DNA]</scope>
    <source>
        <strain evidence="1 2">DY32-46</strain>
        <plasmid evidence="2">pedy32-46i</plasmid>
    </source>
</reference>
<dbReference type="Proteomes" id="UP000264006">
    <property type="component" value="Plasmid pEDY32-46I"/>
</dbReference>
<name>A0A346Y745_9ACTN</name>
<proteinExistence type="predicted"/>
<evidence type="ECO:0000313" key="2">
    <source>
        <dbReference type="Proteomes" id="UP000264006"/>
    </source>
</evidence>
<geneLocation type="plasmid" evidence="2">
    <name>pedy32-46i</name>
</geneLocation>
<protein>
    <submittedName>
        <fullName evidence="1">Uncharacterized protein</fullName>
    </submittedName>
</protein>
<dbReference type="EMBL" id="CP031166">
    <property type="protein sequence ID" value="AXV10292.1"/>
    <property type="molecule type" value="Genomic_DNA"/>
</dbReference>
<keyword evidence="2" id="KW-1185">Reference proteome</keyword>
<dbReference type="AlphaFoldDB" id="A0A346Y745"/>